<accession>A0A2C5YXU4</accession>
<evidence type="ECO:0000313" key="3">
    <source>
        <dbReference type="Proteomes" id="UP000224854"/>
    </source>
</evidence>
<feature type="region of interest" description="Disordered" evidence="1">
    <location>
        <begin position="1"/>
        <end position="207"/>
    </location>
</feature>
<proteinExistence type="predicted"/>
<sequence length="207" mass="21946">MDRGNTEYPQSGLPSPYPSNFGDTNSEGSSADQASAAQYPVKQEVEYPATATPTSEYGVYPPSARSGSFPDHLQRPYHPAPGTGGGSMAQQNSPSMSQHNGRDHVTPPVNSDSDVPIDPSIAAPSPTYAYGQHSPYAPNPDMAHGYPHAGSGMYAQPRPDWSGYGQHGAPPLTPGHAVYPHQQASAPPPQHRPNQVSFALGAWHPRV</sequence>
<dbReference type="OrthoDB" id="1939603at2759"/>
<feature type="compositionally biased region" description="Polar residues" evidence="1">
    <location>
        <begin position="88"/>
        <end position="99"/>
    </location>
</feature>
<organism evidence="2 3">
    <name type="scientific">Ophiocordyceps australis</name>
    <dbReference type="NCBI Taxonomy" id="1399860"/>
    <lineage>
        <taxon>Eukaryota</taxon>
        <taxon>Fungi</taxon>
        <taxon>Dikarya</taxon>
        <taxon>Ascomycota</taxon>
        <taxon>Pezizomycotina</taxon>
        <taxon>Sordariomycetes</taxon>
        <taxon>Hypocreomycetidae</taxon>
        <taxon>Hypocreales</taxon>
        <taxon>Ophiocordycipitaceae</taxon>
        <taxon>Ophiocordyceps</taxon>
    </lineage>
</organism>
<dbReference type="AlphaFoldDB" id="A0A2C5YXU4"/>
<keyword evidence="3" id="KW-1185">Reference proteome</keyword>
<name>A0A2C5YXU4_9HYPO</name>
<evidence type="ECO:0000256" key="1">
    <source>
        <dbReference type="SAM" id="MobiDB-lite"/>
    </source>
</evidence>
<comment type="caution">
    <text evidence="2">The sequence shown here is derived from an EMBL/GenBank/DDBJ whole genome shotgun (WGS) entry which is preliminary data.</text>
</comment>
<gene>
    <name evidence="2" type="ORF">CDD82_6345</name>
</gene>
<reference evidence="2 3" key="1">
    <citation type="submission" date="2017-06" db="EMBL/GenBank/DDBJ databases">
        <title>Ant-infecting Ophiocordyceps genomes reveal a high diversity of potential behavioral manipulation genes and a possible major role for enterotoxins.</title>
        <authorList>
            <person name="De Bekker C."/>
            <person name="Evans H.C."/>
            <person name="Brachmann A."/>
            <person name="Hughes D.P."/>
        </authorList>
    </citation>
    <scope>NUCLEOTIDE SEQUENCE [LARGE SCALE GENOMIC DNA]</scope>
    <source>
        <strain evidence="2 3">1348a</strain>
    </source>
</reference>
<dbReference type="EMBL" id="NJEU01000647">
    <property type="protein sequence ID" value="PHH71741.1"/>
    <property type="molecule type" value="Genomic_DNA"/>
</dbReference>
<dbReference type="Proteomes" id="UP000224854">
    <property type="component" value="Unassembled WGS sequence"/>
</dbReference>
<feature type="compositionally biased region" description="Polar residues" evidence="1">
    <location>
        <begin position="21"/>
        <end position="36"/>
    </location>
</feature>
<protein>
    <submittedName>
        <fullName evidence="2">Uncharacterized protein</fullName>
    </submittedName>
</protein>
<evidence type="ECO:0000313" key="2">
    <source>
        <dbReference type="EMBL" id="PHH71741.1"/>
    </source>
</evidence>